<feature type="transmembrane region" description="Helical" evidence="1">
    <location>
        <begin position="43"/>
        <end position="66"/>
    </location>
</feature>
<reference evidence="3" key="1">
    <citation type="journal article" date="2019" name="Int. J. Syst. Evol. Microbiol.">
        <title>The Global Catalogue of Microorganisms (GCM) 10K type strain sequencing project: providing services to taxonomists for standard genome sequencing and annotation.</title>
        <authorList>
            <consortium name="The Broad Institute Genomics Platform"/>
            <consortium name="The Broad Institute Genome Sequencing Center for Infectious Disease"/>
            <person name="Wu L."/>
            <person name="Ma J."/>
        </authorList>
    </citation>
    <scope>NUCLEOTIDE SEQUENCE [LARGE SCALE GENOMIC DNA]</scope>
    <source>
        <strain evidence="3">CCUG 71848</strain>
    </source>
</reference>
<dbReference type="InterPro" id="IPR025037">
    <property type="entry name" value="DUF3923"/>
</dbReference>
<accession>A0ABW3PMS7</accession>
<proteinExistence type="predicted"/>
<comment type="caution">
    <text evidence="2">The sequence shown here is derived from an EMBL/GenBank/DDBJ whole genome shotgun (WGS) entry which is preliminary data.</text>
</comment>
<organism evidence="2 3">
    <name type="scientific">Lentilactobacillus raoultii</name>
    <dbReference type="NCBI Taxonomy" id="1987503"/>
    <lineage>
        <taxon>Bacteria</taxon>
        <taxon>Bacillati</taxon>
        <taxon>Bacillota</taxon>
        <taxon>Bacilli</taxon>
        <taxon>Lactobacillales</taxon>
        <taxon>Lactobacillaceae</taxon>
        <taxon>Lentilactobacillus</taxon>
    </lineage>
</organism>
<evidence type="ECO:0000313" key="3">
    <source>
        <dbReference type="Proteomes" id="UP001597156"/>
    </source>
</evidence>
<feature type="transmembrane region" description="Helical" evidence="1">
    <location>
        <begin position="7"/>
        <end position="27"/>
    </location>
</feature>
<sequence>MLELKAWWITNLIMLILFGLTTVFLMMRRVDGTGAVQTTGDRLAAIGVLGVVLLVVVIIQLIRLALIRKRLH</sequence>
<keyword evidence="1" id="KW-0812">Transmembrane</keyword>
<name>A0ABW3PMS7_9LACO</name>
<dbReference type="RefSeq" id="WP_162919708.1">
    <property type="nucleotide sequence ID" value="NZ_JBHTLH010000009.1"/>
</dbReference>
<keyword evidence="3" id="KW-1185">Reference proteome</keyword>
<keyword evidence="1" id="KW-1133">Transmembrane helix</keyword>
<keyword evidence="1" id="KW-0472">Membrane</keyword>
<dbReference type="Proteomes" id="UP001597156">
    <property type="component" value="Unassembled WGS sequence"/>
</dbReference>
<protein>
    <submittedName>
        <fullName evidence="2">DUF3923 family protein</fullName>
    </submittedName>
</protein>
<gene>
    <name evidence="2" type="ORF">ACFQ22_03765</name>
</gene>
<evidence type="ECO:0000256" key="1">
    <source>
        <dbReference type="SAM" id="Phobius"/>
    </source>
</evidence>
<evidence type="ECO:0000313" key="2">
    <source>
        <dbReference type="EMBL" id="MFD1124476.1"/>
    </source>
</evidence>
<dbReference type="EMBL" id="JBHTLH010000009">
    <property type="protein sequence ID" value="MFD1124476.1"/>
    <property type="molecule type" value="Genomic_DNA"/>
</dbReference>
<dbReference type="Pfam" id="PF13061">
    <property type="entry name" value="DUF3923"/>
    <property type="match status" value="1"/>
</dbReference>